<evidence type="ECO:0000313" key="18">
    <source>
        <dbReference type="EMBL" id="RMY20121.1"/>
    </source>
</evidence>
<dbReference type="GO" id="GO:0005874">
    <property type="term" value="C:microtubule"/>
    <property type="evidence" value="ECO:0007669"/>
    <property type="project" value="UniProtKB-KW"/>
</dbReference>
<keyword evidence="10" id="KW-0498">Mitosis</keyword>
<evidence type="ECO:0000256" key="6">
    <source>
        <dbReference type="ARBA" id="ARBA00022454"/>
    </source>
</evidence>
<feature type="compositionally biased region" description="Polar residues" evidence="17">
    <location>
        <begin position="279"/>
        <end position="291"/>
    </location>
</feature>
<keyword evidence="14" id="KW-0539">Nucleus</keyword>
<dbReference type="PANTHER" id="PTHR28200">
    <property type="entry name" value="DASH COMPLEX SUBUNIT ASK1"/>
    <property type="match status" value="1"/>
</dbReference>
<feature type="compositionally biased region" description="Low complexity" evidence="17">
    <location>
        <begin position="204"/>
        <end position="230"/>
    </location>
</feature>
<keyword evidence="16" id="KW-0137">Centromere</keyword>
<comment type="similarity">
    <text evidence="4">Belongs to the DASH complex ASK1 family.</text>
</comment>
<evidence type="ECO:0000256" key="9">
    <source>
        <dbReference type="ARBA" id="ARBA00022701"/>
    </source>
</evidence>
<dbReference type="GO" id="GO:0072686">
    <property type="term" value="C:mitotic spindle"/>
    <property type="evidence" value="ECO:0007669"/>
    <property type="project" value="InterPro"/>
</dbReference>
<dbReference type="GO" id="GO:0042729">
    <property type="term" value="C:DASH complex"/>
    <property type="evidence" value="ECO:0007669"/>
    <property type="project" value="InterPro"/>
</dbReference>
<dbReference type="EMBL" id="QWIL01000343">
    <property type="protein sequence ID" value="RMY20121.1"/>
    <property type="molecule type" value="Genomic_DNA"/>
</dbReference>
<keyword evidence="15" id="KW-0131">Cell cycle</keyword>
<dbReference type="GO" id="GO:0044732">
    <property type="term" value="C:mitotic spindle pole body"/>
    <property type="evidence" value="ECO:0007669"/>
    <property type="project" value="TreeGrafter"/>
</dbReference>
<dbReference type="OrthoDB" id="5573898at2759"/>
<dbReference type="GO" id="GO:0051301">
    <property type="term" value="P:cell division"/>
    <property type="evidence" value="ECO:0007669"/>
    <property type="project" value="UniProtKB-KW"/>
</dbReference>
<feature type="compositionally biased region" description="Basic and acidic residues" evidence="17">
    <location>
        <begin position="474"/>
        <end position="486"/>
    </location>
</feature>
<keyword evidence="11" id="KW-0159">Chromosome partition</keyword>
<keyword evidence="9" id="KW-0493">Microtubule</keyword>
<dbReference type="Proteomes" id="UP000271337">
    <property type="component" value="Unassembled WGS sequence"/>
</dbReference>
<evidence type="ECO:0000256" key="3">
    <source>
        <dbReference type="ARBA" id="ARBA00004629"/>
    </source>
</evidence>
<protein>
    <recommendedName>
        <fullName evidence="5">DASH complex subunit ASK1</fullName>
    </recommendedName>
</protein>
<comment type="caution">
    <text evidence="18">The sequence shown here is derived from an EMBL/GenBank/DDBJ whole genome shotgun (WGS) entry which is preliminary data.</text>
</comment>
<dbReference type="GO" id="GO:0008608">
    <property type="term" value="P:attachment of spindle microtubules to kinetochore"/>
    <property type="evidence" value="ECO:0007669"/>
    <property type="project" value="InterPro"/>
</dbReference>
<dbReference type="InterPro" id="IPR013964">
    <property type="entry name" value="DASH_Ask1"/>
</dbReference>
<dbReference type="AlphaFoldDB" id="A0A3M6ZXY6"/>
<evidence type="ECO:0000256" key="10">
    <source>
        <dbReference type="ARBA" id="ARBA00022776"/>
    </source>
</evidence>
<evidence type="ECO:0000256" key="16">
    <source>
        <dbReference type="ARBA" id="ARBA00023328"/>
    </source>
</evidence>
<organism evidence="18 19">
    <name type="scientific">Hortaea werneckii</name>
    <name type="common">Black yeast</name>
    <name type="synonym">Cladosporium werneckii</name>
    <dbReference type="NCBI Taxonomy" id="91943"/>
    <lineage>
        <taxon>Eukaryota</taxon>
        <taxon>Fungi</taxon>
        <taxon>Dikarya</taxon>
        <taxon>Ascomycota</taxon>
        <taxon>Pezizomycotina</taxon>
        <taxon>Dothideomycetes</taxon>
        <taxon>Dothideomycetidae</taxon>
        <taxon>Mycosphaerellales</taxon>
        <taxon>Teratosphaeriaceae</taxon>
        <taxon>Hortaea</taxon>
    </lineage>
</organism>
<feature type="compositionally biased region" description="Basic and acidic residues" evidence="17">
    <location>
        <begin position="294"/>
        <end position="305"/>
    </location>
</feature>
<evidence type="ECO:0000256" key="7">
    <source>
        <dbReference type="ARBA" id="ARBA00022490"/>
    </source>
</evidence>
<evidence type="ECO:0000256" key="14">
    <source>
        <dbReference type="ARBA" id="ARBA00023242"/>
    </source>
</evidence>
<evidence type="ECO:0000256" key="4">
    <source>
        <dbReference type="ARBA" id="ARBA00010731"/>
    </source>
</evidence>
<evidence type="ECO:0000256" key="12">
    <source>
        <dbReference type="ARBA" id="ARBA00022838"/>
    </source>
</evidence>
<evidence type="ECO:0000313" key="19">
    <source>
        <dbReference type="Proteomes" id="UP000271337"/>
    </source>
</evidence>
<keyword evidence="13" id="KW-0206">Cytoskeleton</keyword>
<evidence type="ECO:0000256" key="2">
    <source>
        <dbReference type="ARBA" id="ARBA00004186"/>
    </source>
</evidence>
<proteinExistence type="inferred from homology"/>
<evidence type="ECO:0000256" key="1">
    <source>
        <dbReference type="ARBA" id="ARBA00004123"/>
    </source>
</evidence>
<feature type="compositionally biased region" description="Polar residues" evidence="17">
    <location>
        <begin position="175"/>
        <end position="200"/>
    </location>
</feature>
<evidence type="ECO:0000256" key="11">
    <source>
        <dbReference type="ARBA" id="ARBA00022829"/>
    </source>
</evidence>
<comment type="subcellular location">
    <subcellularLocation>
        <location evidence="3">Chromosome</location>
        <location evidence="3">Centromere</location>
        <location evidence="3">Kinetochore</location>
    </subcellularLocation>
    <subcellularLocation>
        <location evidence="2">Cytoplasm</location>
        <location evidence="2">Cytoskeleton</location>
        <location evidence="2">Spindle</location>
    </subcellularLocation>
    <subcellularLocation>
        <location evidence="1">Nucleus</location>
    </subcellularLocation>
</comment>
<accession>A0A3M6ZXY6</accession>
<dbReference type="Pfam" id="PF08655">
    <property type="entry name" value="DASH_Ask1"/>
    <property type="match status" value="1"/>
</dbReference>
<keyword evidence="6" id="KW-0158">Chromosome</keyword>
<gene>
    <name evidence="18" type="ORF">D0867_04233</name>
</gene>
<evidence type="ECO:0000256" key="15">
    <source>
        <dbReference type="ARBA" id="ARBA00023306"/>
    </source>
</evidence>
<feature type="region of interest" description="Disordered" evidence="17">
    <location>
        <begin position="116"/>
        <end position="442"/>
    </location>
</feature>
<sequence>MSRPTMAGPGVRGGLSLTEELERLEQQITLTLQEIDSNFSKAHRIVTGSILPIVEQYAQHSGEVWEGSKVSQCICGLRPEGRRANQDPASQFWKQFFEASANVSLSGYEEAAIADGEGREGDDDDVTHQTDTTSTALETPERRGQEGGAEEDDQTASAADLDQSGHGDEEDGEDQSFSVESPTQVTGVQSTPKLSASASKQRVAAAGGSTRSRAGFKSSAASFRSPSPRKYTGRNPLGMSTSSQHGPSTPKSATQRATAADLQSSPFEPDSAVKPPPSTAQRSAHRQQPSNHDPLMHRGVLDKNYRIQATPHTQRRQRQQQASQGTKTTPQTATRTTRLWDDSPDSSPAVAAPQLRSDLFSPQKPSGPRTPGLSVLTPGRPQSGFKAPTTSTGKQLFSPDDKAFTSATQRSRASHIFSEGGSSDDEDDFGGMSPPKTMQFHVPQSRLVQTPAREASRKIVEDLLMTAGADNTDDIERGDGRERQEEPSPSVVRRAFDVDEDTF</sequence>
<feature type="region of interest" description="Disordered" evidence="17">
    <location>
        <begin position="464"/>
        <end position="503"/>
    </location>
</feature>
<feature type="compositionally biased region" description="Polar residues" evidence="17">
    <location>
        <begin position="238"/>
        <end position="266"/>
    </location>
</feature>
<feature type="compositionally biased region" description="Low complexity" evidence="17">
    <location>
        <begin position="326"/>
        <end position="337"/>
    </location>
</feature>
<keyword evidence="12" id="KW-0995">Kinetochore</keyword>
<dbReference type="PANTHER" id="PTHR28200:SF1">
    <property type="entry name" value="DASH COMPLEX SUBUNIT ASK1"/>
    <property type="match status" value="1"/>
</dbReference>
<evidence type="ECO:0000256" key="17">
    <source>
        <dbReference type="SAM" id="MobiDB-lite"/>
    </source>
</evidence>
<keyword evidence="8" id="KW-0132">Cell division</keyword>
<evidence type="ECO:0000256" key="8">
    <source>
        <dbReference type="ARBA" id="ARBA00022618"/>
    </source>
</evidence>
<keyword evidence="7" id="KW-0963">Cytoplasm</keyword>
<evidence type="ECO:0000256" key="13">
    <source>
        <dbReference type="ARBA" id="ARBA00023212"/>
    </source>
</evidence>
<name>A0A3M6ZXY6_HORWE</name>
<evidence type="ECO:0000256" key="5">
    <source>
        <dbReference type="ARBA" id="ARBA00014520"/>
    </source>
</evidence>
<reference evidence="18 19" key="1">
    <citation type="journal article" date="2018" name="BMC Genomics">
        <title>Genomic evidence for intraspecific hybridization in a clonal and extremely halotolerant yeast.</title>
        <authorList>
            <person name="Gostincar C."/>
            <person name="Stajich J.E."/>
            <person name="Zupancic J."/>
            <person name="Zalar P."/>
            <person name="Gunde-Cimerman N."/>
        </authorList>
    </citation>
    <scope>NUCLEOTIDE SEQUENCE [LARGE SCALE GENOMIC DNA]</scope>
    <source>
        <strain evidence="18 19">EXF-6669</strain>
    </source>
</reference>